<gene>
    <name evidence="3" type="ORF">OTU49_013256</name>
</gene>
<organism evidence="3 4">
    <name type="scientific">Cherax quadricarinatus</name>
    <name type="common">Australian red claw crayfish</name>
    <dbReference type="NCBI Taxonomy" id="27406"/>
    <lineage>
        <taxon>Eukaryota</taxon>
        <taxon>Metazoa</taxon>
        <taxon>Ecdysozoa</taxon>
        <taxon>Arthropoda</taxon>
        <taxon>Crustacea</taxon>
        <taxon>Multicrustacea</taxon>
        <taxon>Malacostraca</taxon>
        <taxon>Eumalacostraca</taxon>
        <taxon>Eucarida</taxon>
        <taxon>Decapoda</taxon>
        <taxon>Pleocyemata</taxon>
        <taxon>Astacidea</taxon>
        <taxon>Parastacoidea</taxon>
        <taxon>Parastacidae</taxon>
        <taxon>Cherax</taxon>
    </lineage>
</organism>
<feature type="chain" id="PRO_5043497452" evidence="2">
    <location>
        <begin position="16"/>
        <end position="244"/>
    </location>
</feature>
<feature type="region of interest" description="Disordered" evidence="1">
    <location>
        <begin position="190"/>
        <end position="244"/>
    </location>
</feature>
<dbReference type="EMBL" id="JARKIK010000341">
    <property type="protein sequence ID" value="KAK8720545.1"/>
    <property type="molecule type" value="Genomic_DNA"/>
</dbReference>
<keyword evidence="2" id="KW-0732">Signal</keyword>
<sequence>MKLIVLVAMLGLSLAAPQRLDPDAEVIPGGLRPSRRRPTTRDGDDGFEILVFEPRARPNIVMTTLLRDLLGLRRSLGENNRGNTAPATVPPEDDPKPRQESDDTPLLFFDRPFFPEVFRRPLFPRVSFPRLPSFDSFPDIPNLPANYDNVTHEVKIVNGSRVEMNRTMTKTTNDNGNVFFTQVQTFRRLPEASPDDDSEVSAAGGESLDSPAETDTQAPKSGRVPEGNTVDNQVELYEDFGVSK</sequence>
<feature type="signal peptide" evidence="2">
    <location>
        <begin position="1"/>
        <end position="15"/>
    </location>
</feature>
<name>A0AAW0VVC5_CHEQU</name>
<dbReference type="Proteomes" id="UP001445076">
    <property type="component" value="Unassembled WGS sequence"/>
</dbReference>
<comment type="caution">
    <text evidence="3">The sequence shown here is derived from an EMBL/GenBank/DDBJ whole genome shotgun (WGS) entry which is preliminary data.</text>
</comment>
<dbReference type="AlphaFoldDB" id="A0AAW0VVC5"/>
<accession>A0AAW0VVC5</accession>
<feature type="region of interest" description="Disordered" evidence="1">
    <location>
        <begin position="76"/>
        <end position="103"/>
    </location>
</feature>
<evidence type="ECO:0000313" key="4">
    <source>
        <dbReference type="Proteomes" id="UP001445076"/>
    </source>
</evidence>
<evidence type="ECO:0000313" key="3">
    <source>
        <dbReference type="EMBL" id="KAK8720545.1"/>
    </source>
</evidence>
<evidence type="ECO:0000256" key="2">
    <source>
        <dbReference type="SAM" id="SignalP"/>
    </source>
</evidence>
<reference evidence="3 4" key="1">
    <citation type="journal article" date="2024" name="BMC Genomics">
        <title>Genome assembly of redclaw crayfish (Cherax quadricarinatus) provides insights into its immune adaptation and hypoxia tolerance.</title>
        <authorList>
            <person name="Liu Z."/>
            <person name="Zheng J."/>
            <person name="Li H."/>
            <person name="Fang K."/>
            <person name="Wang S."/>
            <person name="He J."/>
            <person name="Zhou D."/>
            <person name="Weng S."/>
            <person name="Chi M."/>
            <person name="Gu Z."/>
            <person name="He J."/>
            <person name="Li F."/>
            <person name="Wang M."/>
        </authorList>
    </citation>
    <scope>NUCLEOTIDE SEQUENCE [LARGE SCALE GENOMIC DNA]</scope>
    <source>
        <strain evidence="3">ZL_2023a</strain>
    </source>
</reference>
<evidence type="ECO:0000256" key="1">
    <source>
        <dbReference type="SAM" id="MobiDB-lite"/>
    </source>
</evidence>
<keyword evidence="4" id="KW-1185">Reference proteome</keyword>
<proteinExistence type="predicted"/>
<protein>
    <submittedName>
        <fullName evidence="3">Uncharacterized protein</fullName>
    </submittedName>
</protein>